<dbReference type="Proteomes" id="UP000215256">
    <property type="component" value="Chromosome 2"/>
</dbReference>
<proteinExistence type="predicted"/>
<dbReference type="EMBL" id="CP022603">
    <property type="protein sequence ID" value="ASV84422.1"/>
    <property type="molecule type" value="Genomic_DNA"/>
</dbReference>
<dbReference type="KEGG" id="och:CES85_5216"/>
<evidence type="ECO:0000313" key="3">
    <source>
        <dbReference type="Proteomes" id="UP000215256"/>
    </source>
</evidence>
<protein>
    <submittedName>
        <fullName evidence="2">Uncharacterized protein</fullName>
    </submittedName>
</protein>
<accession>A0A248UCT8</accession>
<evidence type="ECO:0000313" key="2">
    <source>
        <dbReference type="EMBL" id="ASV84422.1"/>
    </source>
</evidence>
<feature type="region of interest" description="Disordered" evidence="1">
    <location>
        <begin position="15"/>
        <end position="37"/>
    </location>
</feature>
<reference evidence="2 3" key="1">
    <citation type="submission" date="2017-07" db="EMBL/GenBank/DDBJ databases">
        <title>Phylogenetic study on the rhizospheric bacterium Ochrobactrum sp. A44.</title>
        <authorList>
            <person name="Krzyzanowska D.M."/>
            <person name="Ossowicki A."/>
            <person name="Rajewska M."/>
            <person name="Maciag T."/>
            <person name="Kaczynski Z."/>
            <person name="Czerwicka M."/>
            <person name="Jafra S."/>
        </authorList>
    </citation>
    <scope>NUCLEOTIDE SEQUENCE [LARGE SCALE GENOMIC DNA]</scope>
    <source>
        <strain evidence="2 3">A44</strain>
    </source>
</reference>
<evidence type="ECO:0000256" key="1">
    <source>
        <dbReference type="SAM" id="MobiDB-lite"/>
    </source>
</evidence>
<organism evidence="2 3">
    <name type="scientific">Ochrobactrum quorumnocens</name>
    <dbReference type="NCBI Taxonomy" id="271865"/>
    <lineage>
        <taxon>Bacteria</taxon>
        <taxon>Pseudomonadati</taxon>
        <taxon>Pseudomonadota</taxon>
        <taxon>Alphaproteobacteria</taxon>
        <taxon>Hyphomicrobiales</taxon>
        <taxon>Brucellaceae</taxon>
        <taxon>Brucella/Ochrobactrum group</taxon>
        <taxon>Ochrobactrum</taxon>
    </lineage>
</organism>
<sequence length="37" mass="4434">MALRLPNRIPIAKKAKKPKKERYERRMTYCPDNDGMN</sequence>
<dbReference type="AlphaFoldDB" id="A0A248UCT8"/>
<name>A0A248UCT8_9HYPH</name>
<gene>
    <name evidence="2" type="ORF">CES85_5216</name>
</gene>